<dbReference type="InterPro" id="IPR001613">
    <property type="entry name" value="Flavin_amine_oxidase"/>
</dbReference>
<evidence type="ECO:0000313" key="9">
    <source>
        <dbReference type="Proteomes" id="UP001160390"/>
    </source>
</evidence>
<dbReference type="InterPro" id="IPR050703">
    <property type="entry name" value="Flavin_MAO"/>
</dbReference>
<keyword evidence="6" id="KW-0274">FAD</keyword>
<dbReference type="PANTHER" id="PTHR43563">
    <property type="entry name" value="AMINE OXIDASE"/>
    <property type="match status" value="1"/>
</dbReference>
<sequence>KCYNMLDLIVIGAGFSGLQAAYSAQQVGLSVVVVEARDRVGGKSWSVPLASNRGTADLGAAWVNPSKQPRIWGYAKQFGMDKNTTVQRLTGKAVMNVKPGERIVYPFGITPEFAPEVKKNLEYIRDHVQAESLKPGPPKVEDDNVSMDQYVRALGALPETCKMVNVWTKAMHGVESHEESAAYFIDYCRKNTGLLSVRGDDDQGGNYMRLHAGTQSIAKGIARLIGAHNILLSNPVASIENLDSHVNVYTTTGKTLRARKCIISLPSTMWKELTFNPPLPQELKTISDNTRLGNYNKVIVAWDKPWWRHLGFNGFFMSFEGGPVALGRDTSVEEKKLYAFTLFVQGDAGYEWSQKPAHERRAIILDQLASIFDVGYDSELYKPIEIFEMVWKGETFSRGALVPITKIGDFTKYASVYGKPTGNLHFVGTEFAPVWKGYLEGALASGEVGAKEVAEAISSSPIAKL</sequence>
<dbReference type="SUPFAM" id="SSF51905">
    <property type="entry name" value="FAD/NAD(P)-binding domain"/>
    <property type="match status" value="1"/>
</dbReference>
<feature type="binding site" evidence="5">
    <location>
        <position position="430"/>
    </location>
    <ligand>
        <name>FAD</name>
        <dbReference type="ChEBI" id="CHEBI:57692"/>
    </ligand>
</feature>
<proteinExistence type="inferred from homology"/>
<comment type="similarity">
    <text evidence="2 6">Belongs to the flavin monoamine oxidase family.</text>
</comment>
<feature type="binding site" evidence="5">
    <location>
        <position position="236"/>
    </location>
    <ligand>
        <name>FAD</name>
        <dbReference type="ChEBI" id="CHEBI:57692"/>
    </ligand>
</feature>
<dbReference type="PANTHER" id="PTHR43563:SF14">
    <property type="entry name" value="AMINE OXIDASE"/>
    <property type="match status" value="1"/>
</dbReference>
<evidence type="ECO:0000313" key="8">
    <source>
        <dbReference type="EMBL" id="CAI6089506.1"/>
    </source>
</evidence>
<feature type="non-terminal residue" evidence="8">
    <location>
        <position position="1"/>
    </location>
</feature>
<reference evidence="8" key="1">
    <citation type="submission" date="2023-01" db="EMBL/GenBank/DDBJ databases">
        <authorList>
            <person name="Piombo E."/>
        </authorList>
    </citation>
    <scope>NUCLEOTIDE SEQUENCE</scope>
</reference>
<dbReference type="AlphaFoldDB" id="A0AA35Q0H2"/>
<dbReference type="Gene3D" id="3.50.50.60">
    <property type="entry name" value="FAD/NAD(P)-binding domain"/>
    <property type="match status" value="1"/>
</dbReference>
<keyword evidence="9" id="KW-1185">Reference proteome</keyword>
<organism evidence="8 9">
    <name type="scientific">Clonostachys chloroleuca</name>
    <dbReference type="NCBI Taxonomy" id="1926264"/>
    <lineage>
        <taxon>Eukaryota</taxon>
        <taxon>Fungi</taxon>
        <taxon>Dikarya</taxon>
        <taxon>Ascomycota</taxon>
        <taxon>Pezizomycotina</taxon>
        <taxon>Sordariomycetes</taxon>
        <taxon>Hypocreomycetidae</taxon>
        <taxon>Hypocreales</taxon>
        <taxon>Bionectriaceae</taxon>
        <taxon>Clonostachys</taxon>
    </lineage>
</organism>
<dbReference type="Gene3D" id="1.10.405.10">
    <property type="entry name" value="Guanine Nucleotide Dissociation Inhibitor, domain 1"/>
    <property type="match status" value="1"/>
</dbReference>
<dbReference type="GO" id="GO:0097621">
    <property type="term" value="F:monoamine oxidase activity"/>
    <property type="evidence" value="ECO:0007669"/>
    <property type="project" value="UniProtKB-EC"/>
</dbReference>
<dbReference type="InterPro" id="IPR002937">
    <property type="entry name" value="Amino_oxidase"/>
</dbReference>
<dbReference type="PRINTS" id="PR00757">
    <property type="entry name" value="AMINEOXDASEF"/>
</dbReference>
<comment type="caution">
    <text evidence="8">The sequence shown here is derived from an EMBL/GenBank/DDBJ whole genome shotgun (WGS) entry which is preliminary data.</text>
</comment>
<evidence type="ECO:0000256" key="5">
    <source>
        <dbReference type="PIRSR" id="PIRSR601613-1"/>
    </source>
</evidence>
<dbReference type="Proteomes" id="UP001160390">
    <property type="component" value="Unassembled WGS sequence"/>
</dbReference>
<accession>A0AA35Q0H2</accession>
<comment type="cofactor">
    <cofactor evidence="1 6">
        <name>FAD</name>
        <dbReference type="ChEBI" id="CHEBI:57692"/>
    </cofactor>
</comment>
<evidence type="ECO:0000256" key="3">
    <source>
        <dbReference type="ARBA" id="ARBA00023002"/>
    </source>
</evidence>
<evidence type="ECO:0000256" key="6">
    <source>
        <dbReference type="RuleBase" id="RU362067"/>
    </source>
</evidence>
<dbReference type="Gene3D" id="3.90.660.10">
    <property type="match status" value="1"/>
</dbReference>
<evidence type="ECO:0000256" key="2">
    <source>
        <dbReference type="ARBA" id="ARBA00005995"/>
    </source>
</evidence>
<dbReference type="EMBL" id="CABFNP030001008">
    <property type="protein sequence ID" value="CAI6089506.1"/>
    <property type="molecule type" value="Genomic_DNA"/>
</dbReference>
<dbReference type="SUPFAM" id="SSF54373">
    <property type="entry name" value="FAD-linked reductases, C-terminal domain"/>
    <property type="match status" value="1"/>
</dbReference>
<protein>
    <recommendedName>
        <fullName evidence="6">Amine oxidase</fullName>
        <ecNumber evidence="6">1.4.3.-</ecNumber>
    </recommendedName>
</protein>
<comment type="catalytic activity">
    <reaction evidence="4">
        <text>a secondary aliphatic amine + O2 + H2O = a primary amine + an aldehyde + H2O2</text>
        <dbReference type="Rhea" id="RHEA:26414"/>
        <dbReference type="ChEBI" id="CHEBI:15377"/>
        <dbReference type="ChEBI" id="CHEBI:15379"/>
        <dbReference type="ChEBI" id="CHEBI:16240"/>
        <dbReference type="ChEBI" id="CHEBI:17478"/>
        <dbReference type="ChEBI" id="CHEBI:58855"/>
        <dbReference type="ChEBI" id="CHEBI:65296"/>
        <dbReference type="EC" id="1.4.3.4"/>
    </reaction>
</comment>
<name>A0AA35Q0H2_9HYPO</name>
<evidence type="ECO:0000256" key="1">
    <source>
        <dbReference type="ARBA" id="ARBA00001974"/>
    </source>
</evidence>
<feature type="binding site" evidence="5">
    <location>
        <position position="16"/>
    </location>
    <ligand>
        <name>FAD</name>
        <dbReference type="ChEBI" id="CHEBI:57692"/>
    </ligand>
</feature>
<keyword evidence="6" id="KW-0285">Flavoprotein</keyword>
<evidence type="ECO:0000256" key="4">
    <source>
        <dbReference type="ARBA" id="ARBA00048448"/>
    </source>
</evidence>
<feature type="domain" description="Amine oxidase" evidence="7">
    <location>
        <begin position="15"/>
        <end position="453"/>
    </location>
</feature>
<dbReference type="EC" id="1.4.3.-" evidence="6"/>
<gene>
    <name evidence="8" type="ORF">CCHLO57077_00011953</name>
</gene>
<feature type="binding site" evidence="5">
    <location>
        <position position="343"/>
    </location>
    <ligand>
        <name>substrate</name>
    </ligand>
</feature>
<feature type="binding site" evidence="5">
    <location>
        <begin position="35"/>
        <end position="36"/>
    </location>
    <ligand>
        <name>FAD</name>
        <dbReference type="ChEBI" id="CHEBI:57692"/>
    </ligand>
</feature>
<keyword evidence="3 6" id="KW-0560">Oxidoreductase</keyword>
<evidence type="ECO:0000259" key="7">
    <source>
        <dbReference type="Pfam" id="PF01593"/>
    </source>
</evidence>
<dbReference type="InterPro" id="IPR036188">
    <property type="entry name" value="FAD/NAD-bd_sf"/>
</dbReference>
<dbReference type="Pfam" id="PF01593">
    <property type="entry name" value="Amino_oxidase"/>
    <property type="match status" value="1"/>
</dbReference>